<dbReference type="GO" id="GO:0140098">
    <property type="term" value="F:catalytic activity, acting on RNA"/>
    <property type="evidence" value="ECO:0007669"/>
    <property type="project" value="UniProtKB-ARBA"/>
</dbReference>
<keyword evidence="3" id="KW-0413">Isomerase</keyword>
<sequence>MKIIFEDEFLLVVDKPAGMVVNRAESVESETVQDWVEDRFQDSGVRYQEDELFKKRSGIAHRLDKETSGCLVVAKTPVVLKELMRQFKDREVEKQYVALVHGKLEPLSGSIRLPIARSQKNRKQRMVYFEGKTAESRWTVDRYINGGEFSLVSIWPKTGRTHQIRVHMKFLGHTIVGDKLYASENEKKRDELVANRHLLHAKGISFTHPVTKEILRVESELADDFKAVIERE</sequence>
<dbReference type="Gene3D" id="3.30.2350.10">
    <property type="entry name" value="Pseudouridine synthase"/>
    <property type="match status" value="1"/>
</dbReference>
<dbReference type="Pfam" id="PF00849">
    <property type="entry name" value="PseudoU_synth_2"/>
    <property type="match status" value="1"/>
</dbReference>
<evidence type="ECO:0000313" key="6">
    <source>
        <dbReference type="Proteomes" id="UP000176682"/>
    </source>
</evidence>
<proteinExistence type="inferred from homology"/>
<evidence type="ECO:0000256" key="3">
    <source>
        <dbReference type="RuleBase" id="RU362028"/>
    </source>
</evidence>
<reference evidence="5 6" key="1">
    <citation type="journal article" date="2016" name="Nat. Commun.">
        <title>Thousands of microbial genomes shed light on interconnected biogeochemical processes in an aquifer system.</title>
        <authorList>
            <person name="Anantharaman K."/>
            <person name="Brown C.T."/>
            <person name="Hug L.A."/>
            <person name="Sharon I."/>
            <person name="Castelle C.J."/>
            <person name="Probst A.J."/>
            <person name="Thomas B.C."/>
            <person name="Singh A."/>
            <person name="Wilkins M.J."/>
            <person name="Karaoz U."/>
            <person name="Brodie E.L."/>
            <person name="Williams K.H."/>
            <person name="Hubbard S.S."/>
            <person name="Banfield J.F."/>
        </authorList>
    </citation>
    <scope>NUCLEOTIDE SEQUENCE [LARGE SCALE GENOMIC DNA]</scope>
</reference>
<dbReference type="InterPro" id="IPR020103">
    <property type="entry name" value="PsdUridine_synth_cat_dom_sf"/>
</dbReference>
<feature type="active site" evidence="2">
    <location>
        <position position="64"/>
    </location>
</feature>
<dbReference type="InterPro" id="IPR006225">
    <property type="entry name" value="PsdUridine_synth_RluC/D"/>
</dbReference>
<accession>A0A1F5FJB4</accession>
<dbReference type="PROSITE" id="PS01129">
    <property type="entry name" value="PSI_RLU"/>
    <property type="match status" value="1"/>
</dbReference>
<gene>
    <name evidence="5" type="ORF">A2368_03395</name>
</gene>
<dbReference type="PANTHER" id="PTHR21600">
    <property type="entry name" value="MITOCHONDRIAL RNA PSEUDOURIDINE SYNTHASE"/>
    <property type="match status" value="1"/>
</dbReference>
<protein>
    <recommendedName>
        <fullName evidence="3">Pseudouridine synthase</fullName>
        <ecNumber evidence="3">5.4.99.-</ecNumber>
    </recommendedName>
</protein>
<dbReference type="InterPro" id="IPR006145">
    <property type="entry name" value="PsdUridine_synth_RsuA/RluA"/>
</dbReference>
<dbReference type="EMBL" id="MFAM01000013">
    <property type="protein sequence ID" value="OGD79703.1"/>
    <property type="molecule type" value="Genomic_DNA"/>
</dbReference>
<name>A0A1F5FJB4_9BACT</name>
<dbReference type="CDD" id="cd02869">
    <property type="entry name" value="PseudoU_synth_RluA_like"/>
    <property type="match status" value="1"/>
</dbReference>
<dbReference type="EC" id="5.4.99.-" evidence="3"/>
<evidence type="ECO:0000256" key="2">
    <source>
        <dbReference type="PIRSR" id="PIRSR606225-1"/>
    </source>
</evidence>
<dbReference type="GO" id="GO:0000455">
    <property type="term" value="P:enzyme-directed rRNA pseudouridine synthesis"/>
    <property type="evidence" value="ECO:0007669"/>
    <property type="project" value="TreeGrafter"/>
</dbReference>
<comment type="function">
    <text evidence="3">Responsible for synthesis of pseudouridine from uracil.</text>
</comment>
<dbReference type="GO" id="GO:0009982">
    <property type="term" value="F:pseudouridine synthase activity"/>
    <property type="evidence" value="ECO:0007669"/>
    <property type="project" value="InterPro"/>
</dbReference>
<evidence type="ECO:0000313" key="5">
    <source>
        <dbReference type="EMBL" id="OGD79703.1"/>
    </source>
</evidence>
<dbReference type="Proteomes" id="UP000176682">
    <property type="component" value="Unassembled WGS sequence"/>
</dbReference>
<dbReference type="InterPro" id="IPR006224">
    <property type="entry name" value="PsdUridine_synth_RluA-like_CS"/>
</dbReference>
<dbReference type="GO" id="GO:0003723">
    <property type="term" value="F:RNA binding"/>
    <property type="evidence" value="ECO:0007669"/>
    <property type="project" value="InterPro"/>
</dbReference>
<evidence type="ECO:0000256" key="1">
    <source>
        <dbReference type="ARBA" id="ARBA00010876"/>
    </source>
</evidence>
<comment type="catalytic activity">
    <reaction evidence="3">
        <text>a uridine in RNA = a pseudouridine in RNA</text>
        <dbReference type="Rhea" id="RHEA:48348"/>
        <dbReference type="Rhea" id="RHEA-COMP:12068"/>
        <dbReference type="Rhea" id="RHEA-COMP:12069"/>
        <dbReference type="ChEBI" id="CHEBI:65314"/>
        <dbReference type="ChEBI" id="CHEBI:65315"/>
    </reaction>
</comment>
<dbReference type="PANTHER" id="PTHR21600:SF87">
    <property type="entry name" value="RNA PSEUDOURIDYLATE SYNTHASE DOMAIN-CONTAINING PROTEIN 1"/>
    <property type="match status" value="1"/>
</dbReference>
<dbReference type="NCBIfam" id="TIGR00005">
    <property type="entry name" value="rluA_subfam"/>
    <property type="match status" value="1"/>
</dbReference>
<evidence type="ECO:0000259" key="4">
    <source>
        <dbReference type="Pfam" id="PF00849"/>
    </source>
</evidence>
<organism evidence="5 6">
    <name type="scientific">Candidatus Collierbacteria bacterium RIFOXYB1_FULL_49_13</name>
    <dbReference type="NCBI Taxonomy" id="1817728"/>
    <lineage>
        <taxon>Bacteria</taxon>
        <taxon>Candidatus Collieribacteriota</taxon>
    </lineage>
</organism>
<dbReference type="InterPro" id="IPR050188">
    <property type="entry name" value="RluA_PseudoU_synthase"/>
</dbReference>
<comment type="similarity">
    <text evidence="1 3">Belongs to the pseudouridine synthase RluA family.</text>
</comment>
<dbReference type="AlphaFoldDB" id="A0A1F5FJB4"/>
<dbReference type="SUPFAM" id="SSF55120">
    <property type="entry name" value="Pseudouridine synthase"/>
    <property type="match status" value="1"/>
</dbReference>
<comment type="caution">
    <text evidence="5">The sequence shown here is derived from an EMBL/GenBank/DDBJ whole genome shotgun (WGS) entry which is preliminary data.</text>
</comment>
<feature type="domain" description="Pseudouridine synthase RsuA/RluA-like" evidence="4">
    <location>
        <begin position="10"/>
        <end position="168"/>
    </location>
</feature>